<reference evidence="3" key="3">
    <citation type="submission" date="2020-12" db="UniProtKB">
        <authorList>
            <consortium name="EnsemblPlants"/>
        </authorList>
    </citation>
    <scope>IDENTIFICATION</scope>
</reference>
<dbReference type="InterPro" id="IPR015655">
    <property type="entry name" value="PP2C"/>
</dbReference>
<dbReference type="GO" id="GO:0004722">
    <property type="term" value="F:protein serine/threonine phosphatase activity"/>
    <property type="evidence" value="ECO:0000318"/>
    <property type="project" value="GO_Central"/>
</dbReference>
<dbReference type="InterPro" id="IPR036457">
    <property type="entry name" value="PPM-type-like_dom_sf"/>
</dbReference>
<dbReference type="EnsemblPlants" id="Pp3c25_12860V3.3">
    <property type="protein sequence ID" value="Pp3c25_12860V3.3"/>
    <property type="gene ID" value="Pp3c25_12860"/>
</dbReference>
<dbReference type="FunCoup" id="A0A2K1IEP0">
    <property type="interactions" value="267"/>
</dbReference>
<dbReference type="EnsemblPlants" id="Pp3c25_12860V3.2">
    <property type="protein sequence ID" value="Pp3c25_12860V3.2"/>
    <property type="gene ID" value="Pp3c25_12860"/>
</dbReference>
<evidence type="ECO:0000259" key="1">
    <source>
        <dbReference type="PROSITE" id="PS51746"/>
    </source>
</evidence>
<dbReference type="RefSeq" id="XP_024365600.1">
    <property type="nucleotide sequence ID" value="XM_024509832.2"/>
</dbReference>
<dbReference type="PROSITE" id="PS51746">
    <property type="entry name" value="PPM_2"/>
    <property type="match status" value="1"/>
</dbReference>
<dbReference type="OMA" id="FLRDNLM"/>
<dbReference type="SMART" id="SM00331">
    <property type="entry name" value="PP2C_SIG"/>
    <property type="match status" value="1"/>
</dbReference>
<dbReference type="GO" id="GO:0007165">
    <property type="term" value="P:signal transduction"/>
    <property type="evidence" value="ECO:0000318"/>
    <property type="project" value="GO_Central"/>
</dbReference>
<evidence type="ECO:0000313" key="3">
    <source>
        <dbReference type="EnsemblPlants" id="Pp3c25_12860V3.1"/>
    </source>
</evidence>
<protein>
    <recommendedName>
        <fullName evidence="1">PPM-type phosphatase domain-containing protein</fullName>
    </recommendedName>
</protein>
<dbReference type="Proteomes" id="UP000006727">
    <property type="component" value="Chromosome 25"/>
</dbReference>
<dbReference type="Gramene" id="Pp3c25_12860V3.3">
    <property type="protein sequence ID" value="Pp3c25_12860V3.3"/>
    <property type="gene ID" value="Pp3c25_12860"/>
</dbReference>
<dbReference type="Gene3D" id="3.60.40.10">
    <property type="entry name" value="PPM-type phosphatase domain"/>
    <property type="match status" value="1"/>
</dbReference>
<name>A0A2K1IEP0_PHYPA</name>
<dbReference type="EnsemblPlants" id="Pp3c25_12860V3.1">
    <property type="protein sequence ID" value="Pp3c25_12860V3.1"/>
    <property type="gene ID" value="Pp3c25_12860"/>
</dbReference>
<dbReference type="PANTHER" id="PTHR13832">
    <property type="entry name" value="PROTEIN PHOSPHATASE 2C"/>
    <property type="match status" value="1"/>
</dbReference>
<gene>
    <name evidence="3" type="primary">LOC112277464</name>
    <name evidence="2" type="ORF">PHYPA_029892</name>
</gene>
<dbReference type="PANTHER" id="PTHR13832:SF790">
    <property type="entry name" value="PROTEIN PHOSPHATASE 2C 22-RELATED"/>
    <property type="match status" value="1"/>
</dbReference>
<dbReference type="EMBL" id="ABEU02000025">
    <property type="protein sequence ID" value="PNR27740.1"/>
    <property type="molecule type" value="Genomic_DNA"/>
</dbReference>
<dbReference type="KEGG" id="ppp:112277464"/>
<dbReference type="SMART" id="SM00332">
    <property type="entry name" value="PP2Cc"/>
    <property type="match status" value="1"/>
</dbReference>
<reference evidence="2 4" key="2">
    <citation type="journal article" date="2018" name="Plant J.">
        <title>The Physcomitrella patens chromosome-scale assembly reveals moss genome structure and evolution.</title>
        <authorList>
            <person name="Lang D."/>
            <person name="Ullrich K.K."/>
            <person name="Murat F."/>
            <person name="Fuchs J."/>
            <person name="Jenkins J."/>
            <person name="Haas F.B."/>
            <person name="Piednoel M."/>
            <person name="Gundlach H."/>
            <person name="Van Bel M."/>
            <person name="Meyberg R."/>
            <person name="Vives C."/>
            <person name="Morata J."/>
            <person name="Symeonidi A."/>
            <person name="Hiss M."/>
            <person name="Muchero W."/>
            <person name="Kamisugi Y."/>
            <person name="Saleh O."/>
            <person name="Blanc G."/>
            <person name="Decker E.L."/>
            <person name="van Gessel N."/>
            <person name="Grimwood J."/>
            <person name="Hayes R.D."/>
            <person name="Graham S.W."/>
            <person name="Gunter L.E."/>
            <person name="McDaniel S.F."/>
            <person name="Hoernstein S.N.W."/>
            <person name="Larsson A."/>
            <person name="Li F.W."/>
            <person name="Perroud P.F."/>
            <person name="Phillips J."/>
            <person name="Ranjan P."/>
            <person name="Rokshar D.S."/>
            <person name="Rothfels C.J."/>
            <person name="Schneider L."/>
            <person name="Shu S."/>
            <person name="Stevenson D.W."/>
            <person name="Thummler F."/>
            <person name="Tillich M."/>
            <person name="Villarreal Aguilar J.C."/>
            <person name="Widiez T."/>
            <person name="Wong G.K."/>
            <person name="Wymore A."/>
            <person name="Zhang Y."/>
            <person name="Zimmer A.D."/>
            <person name="Quatrano R.S."/>
            <person name="Mayer K.F.X."/>
            <person name="Goodstein D."/>
            <person name="Casacuberta J.M."/>
            <person name="Vandepoele K."/>
            <person name="Reski R."/>
            <person name="Cuming A.C."/>
            <person name="Tuskan G.A."/>
            <person name="Maumus F."/>
            <person name="Salse J."/>
            <person name="Schmutz J."/>
            <person name="Rensing S.A."/>
        </authorList>
    </citation>
    <scope>NUCLEOTIDE SEQUENCE [LARGE SCALE GENOMIC DNA]</scope>
    <source>
        <strain evidence="3 4">cv. Gransden 2004</strain>
    </source>
</reference>
<dbReference type="InterPro" id="IPR001932">
    <property type="entry name" value="PPM-type_phosphatase-like_dom"/>
</dbReference>
<dbReference type="SUPFAM" id="SSF81606">
    <property type="entry name" value="PP2C-like"/>
    <property type="match status" value="1"/>
</dbReference>
<dbReference type="CDD" id="cd00143">
    <property type="entry name" value="PP2Cc"/>
    <property type="match status" value="1"/>
</dbReference>
<dbReference type="OrthoDB" id="10264738at2759"/>
<dbReference type="Gramene" id="Pp3c25_12860V3.1">
    <property type="protein sequence ID" value="Pp3c25_12860V3.1"/>
    <property type="gene ID" value="Pp3c25_12860"/>
</dbReference>
<reference evidence="2 4" key="1">
    <citation type="journal article" date="2008" name="Science">
        <title>The Physcomitrella genome reveals evolutionary insights into the conquest of land by plants.</title>
        <authorList>
            <person name="Rensing S."/>
            <person name="Lang D."/>
            <person name="Zimmer A."/>
            <person name="Terry A."/>
            <person name="Salamov A."/>
            <person name="Shapiro H."/>
            <person name="Nishiyama T."/>
            <person name="Perroud P.-F."/>
            <person name="Lindquist E."/>
            <person name="Kamisugi Y."/>
            <person name="Tanahashi T."/>
            <person name="Sakakibara K."/>
            <person name="Fujita T."/>
            <person name="Oishi K."/>
            <person name="Shin-I T."/>
            <person name="Kuroki Y."/>
            <person name="Toyoda A."/>
            <person name="Suzuki Y."/>
            <person name="Hashimoto A."/>
            <person name="Yamaguchi K."/>
            <person name="Sugano A."/>
            <person name="Kohara Y."/>
            <person name="Fujiyama A."/>
            <person name="Anterola A."/>
            <person name="Aoki S."/>
            <person name="Ashton N."/>
            <person name="Barbazuk W.B."/>
            <person name="Barker E."/>
            <person name="Bennetzen J."/>
            <person name="Bezanilla M."/>
            <person name="Blankenship R."/>
            <person name="Cho S.H."/>
            <person name="Dutcher S."/>
            <person name="Estelle M."/>
            <person name="Fawcett J.A."/>
            <person name="Gundlach H."/>
            <person name="Hanada K."/>
            <person name="Heyl A."/>
            <person name="Hicks K.A."/>
            <person name="Hugh J."/>
            <person name="Lohr M."/>
            <person name="Mayer K."/>
            <person name="Melkozernov A."/>
            <person name="Murata T."/>
            <person name="Nelson D."/>
            <person name="Pils B."/>
            <person name="Prigge M."/>
            <person name="Reiss B."/>
            <person name="Renner T."/>
            <person name="Rombauts S."/>
            <person name="Rushton P."/>
            <person name="Sanderfoot A."/>
            <person name="Schween G."/>
            <person name="Shiu S.-H."/>
            <person name="Stueber K."/>
            <person name="Theodoulou F.L."/>
            <person name="Tu H."/>
            <person name="Van de Peer Y."/>
            <person name="Verrier P.J."/>
            <person name="Waters E."/>
            <person name="Wood A."/>
            <person name="Yang L."/>
            <person name="Cove D."/>
            <person name="Cuming A."/>
            <person name="Hasebe M."/>
            <person name="Lucas S."/>
            <person name="Mishler D.B."/>
            <person name="Reski R."/>
            <person name="Grigoriev I."/>
            <person name="Quatrano R.S."/>
            <person name="Boore J.L."/>
        </authorList>
    </citation>
    <scope>NUCLEOTIDE SEQUENCE [LARGE SCALE GENOMIC DNA]</scope>
    <source>
        <strain evidence="3 4">cv. Gransden 2004</strain>
    </source>
</reference>
<keyword evidence="4" id="KW-1185">Reference proteome</keyword>
<evidence type="ECO:0000313" key="2">
    <source>
        <dbReference type="EMBL" id="PNR27740.1"/>
    </source>
</evidence>
<dbReference type="GeneID" id="112277464"/>
<sequence length="327" mass="36178">MVHNEQDIATAGRNLVYFPLYRSGGWSDRGIRQTLEDAHICIDDLHDQLRSRGAFYGVFDGHDGSAAALYAKENLLSFILQNALFPTSVEEAVKEEFLRLDRDFLEACQQDHNLHSGTTALIALLQSRNLLVANAGDCRAVLCRRGKTVPLSSDHAPNSEGERMRIELAGGTVTSDGYVNGQVTVTRAIGDWHMQGVKGLNDTGPVIAEPEIKTLELSEDDEFLLLGCDGLWEVFTSSAAIDFARRQLREHNDPEKCSKALVEEALKRNAQDNITVITVCFQAEAPPDVTVVETRSTTRKVNLESMLSLQQDLDIAEASNAYRRIDC</sequence>
<organism evidence="2">
    <name type="scientific">Physcomitrium patens</name>
    <name type="common">Spreading-leaved earth moss</name>
    <name type="synonym">Physcomitrella patens</name>
    <dbReference type="NCBI Taxonomy" id="3218"/>
    <lineage>
        <taxon>Eukaryota</taxon>
        <taxon>Viridiplantae</taxon>
        <taxon>Streptophyta</taxon>
        <taxon>Embryophyta</taxon>
        <taxon>Bryophyta</taxon>
        <taxon>Bryophytina</taxon>
        <taxon>Bryopsida</taxon>
        <taxon>Funariidae</taxon>
        <taxon>Funariales</taxon>
        <taxon>Funariaceae</taxon>
        <taxon>Physcomitrium</taxon>
    </lineage>
</organism>
<dbReference type="PaxDb" id="3218-PP1S57_139V6.1"/>
<feature type="domain" description="PPM-type phosphatase" evidence="1">
    <location>
        <begin position="22"/>
        <end position="281"/>
    </location>
</feature>
<evidence type="ECO:0000313" key="4">
    <source>
        <dbReference type="Proteomes" id="UP000006727"/>
    </source>
</evidence>
<dbReference type="Gramene" id="Pp3c25_12860V3.2">
    <property type="protein sequence ID" value="Pp3c25_12860V3.2"/>
    <property type="gene ID" value="Pp3c25_12860"/>
</dbReference>
<dbReference type="Pfam" id="PF00481">
    <property type="entry name" value="PP2C"/>
    <property type="match status" value="1"/>
</dbReference>
<dbReference type="AlphaFoldDB" id="A0A2K1IEP0"/>
<accession>A0A2K1IEP0</accession>
<proteinExistence type="predicted"/>